<comment type="caution">
    <text evidence="1">The sequence shown here is derived from an EMBL/GenBank/DDBJ whole genome shotgun (WGS) entry which is preliminary data.</text>
</comment>
<evidence type="ECO:0000313" key="2">
    <source>
        <dbReference type="Proteomes" id="UP001562178"/>
    </source>
</evidence>
<accession>A0ABV4AYR4</accession>
<gene>
    <name evidence="1" type="ORF">AB7A72_04965</name>
</gene>
<dbReference type="EMBL" id="JBGBDC010000002">
    <property type="protein sequence ID" value="MEY2250343.1"/>
    <property type="molecule type" value="Genomic_DNA"/>
</dbReference>
<evidence type="ECO:0000313" key="1">
    <source>
        <dbReference type="EMBL" id="MEY2250343.1"/>
    </source>
</evidence>
<proteinExistence type="predicted"/>
<organism evidence="1 2">
    <name type="scientific">Comamonas sediminis</name>
    <dbReference type="NCBI Taxonomy" id="1783360"/>
    <lineage>
        <taxon>Bacteria</taxon>
        <taxon>Pseudomonadati</taxon>
        <taxon>Pseudomonadota</taxon>
        <taxon>Betaproteobacteria</taxon>
        <taxon>Burkholderiales</taxon>
        <taxon>Comamonadaceae</taxon>
        <taxon>Comamonas</taxon>
    </lineage>
</organism>
<dbReference type="RefSeq" id="WP_239812125.1">
    <property type="nucleotide sequence ID" value="NZ_JBGBDC010000002.1"/>
</dbReference>
<protein>
    <submittedName>
        <fullName evidence="1">Uncharacterized protein</fullName>
    </submittedName>
</protein>
<reference evidence="1 2" key="1">
    <citation type="journal article" date="2016" name="Int. J. Syst. Evol. Microbiol.">
        <title>Description of Comamonas sediminis sp. nov., isolated from lagoon sediments.</title>
        <authorList>
            <person name="Subhash Y."/>
            <person name="Bang J.J."/>
            <person name="You T.H."/>
            <person name="Lee S.S."/>
        </authorList>
    </citation>
    <scope>NUCLEOTIDE SEQUENCE [LARGE SCALE GENOMIC DNA]</scope>
    <source>
        <strain evidence="1 2">JCM 31169</strain>
    </source>
</reference>
<sequence>MTDDFTPIPFSRSLIGGKKTEKLESRISDELKELARRKWMDEGFQSESEYLEFVVAVDVCGVDHVRSLIQQRYGRVFSLSDKRQTGEGSGQR</sequence>
<dbReference type="Proteomes" id="UP001562178">
    <property type="component" value="Unassembled WGS sequence"/>
</dbReference>
<name>A0ABV4AYR4_9BURK</name>
<keyword evidence="2" id="KW-1185">Reference proteome</keyword>